<proteinExistence type="inferred from homology"/>
<reference evidence="7 8" key="2">
    <citation type="submission" date="2019-01" db="EMBL/GenBank/DDBJ databases">
        <authorList>
            <person name="Li Y."/>
        </authorList>
    </citation>
    <scope>NUCLEOTIDE SEQUENCE [LARGE SCALE GENOMIC DNA]</scope>
    <source>
        <strain evidence="7 8">D19-10-3-21</strain>
    </source>
</reference>
<name>A0A443K4A7_9RHOB</name>
<dbReference type="GO" id="GO:0016757">
    <property type="term" value="F:glycosyltransferase activity"/>
    <property type="evidence" value="ECO:0007669"/>
    <property type="project" value="UniProtKB-KW"/>
</dbReference>
<comment type="caution">
    <text evidence="7">The sequence shown here is derived from an EMBL/GenBank/DDBJ whole genome shotgun (WGS) entry which is preliminary data.</text>
</comment>
<dbReference type="PANTHER" id="PTHR43179:SF12">
    <property type="entry name" value="GALACTOFURANOSYLTRANSFERASE GLFT2"/>
    <property type="match status" value="1"/>
</dbReference>
<dbReference type="CDD" id="cd03801">
    <property type="entry name" value="GT4_PimA-like"/>
    <property type="match status" value="1"/>
</dbReference>
<evidence type="ECO:0000259" key="5">
    <source>
        <dbReference type="Pfam" id="PF00535"/>
    </source>
</evidence>
<dbReference type="SUPFAM" id="SSF53448">
    <property type="entry name" value="Nucleotide-diphospho-sugar transferases"/>
    <property type="match status" value="1"/>
</dbReference>
<evidence type="ECO:0000259" key="6">
    <source>
        <dbReference type="Pfam" id="PF22772"/>
    </source>
</evidence>
<evidence type="ECO:0000256" key="4">
    <source>
        <dbReference type="SAM" id="MobiDB-lite"/>
    </source>
</evidence>
<evidence type="ECO:0000256" key="3">
    <source>
        <dbReference type="ARBA" id="ARBA00022679"/>
    </source>
</evidence>
<dbReference type="OrthoDB" id="7527830at2"/>
<dbReference type="InterPro" id="IPR055050">
    <property type="entry name" value="WsaF_C"/>
</dbReference>
<dbReference type="EMBL" id="SAUX01000020">
    <property type="protein sequence ID" value="RWR27565.1"/>
    <property type="molecule type" value="Genomic_DNA"/>
</dbReference>
<keyword evidence="2" id="KW-0328">Glycosyltransferase</keyword>
<dbReference type="AlphaFoldDB" id="A0A443K4A7"/>
<organism evidence="7 8">
    <name type="scientific">Paenirhodobacter populi</name>
    <dbReference type="NCBI Taxonomy" id="2306993"/>
    <lineage>
        <taxon>Bacteria</taxon>
        <taxon>Pseudomonadati</taxon>
        <taxon>Pseudomonadota</taxon>
        <taxon>Alphaproteobacteria</taxon>
        <taxon>Rhodobacterales</taxon>
        <taxon>Rhodobacter group</taxon>
        <taxon>Paenirhodobacter</taxon>
    </lineage>
</organism>
<dbReference type="InterPro" id="IPR001173">
    <property type="entry name" value="Glyco_trans_2-like"/>
</dbReference>
<dbReference type="Gene3D" id="3.40.50.2000">
    <property type="entry name" value="Glycogen Phosphorylase B"/>
    <property type="match status" value="1"/>
</dbReference>
<gene>
    <name evidence="7" type="ORF">D2T31_16030</name>
</gene>
<feature type="domain" description="WsaF C-terminal" evidence="6">
    <location>
        <begin position="446"/>
        <end position="544"/>
    </location>
</feature>
<dbReference type="RefSeq" id="WP_128238139.1">
    <property type="nucleotide sequence ID" value="NZ_SAUX01000020.1"/>
</dbReference>
<dbReference type="SUPFAM" id="SSF53756">
    <property type="entry name" value="UDP-Glycosyltransferase/glycogen phosphorylase"/>
    <property type="match status" value="1"/>
</dbReference>
<dbReference type="Pfam" id="PF00535">
    <property type="entry name" value="Glycos_transf_2"/>
    <property type="match status" value="1"/>
</dbReference>
<evidence type="ECO:0000313" key="7">
    <source>
        <dbReference type="EMBL" id="RWR27565.1"/>
    </source>
</evidence>
<feature type="region of interest" description="Disordered" evidence="4">
    <location>
        <begin position="110"/>
        <end position="129"/>
    </location>
</feature>
<comment type="similarity">
    <text evidence="1">Belongs to the glycosyltransferase 2 family.</text>
</comment>
<dbReference type="CDD" id="cd00761">
    <property type="entry name" value="Glyco_tranf_GTA_type"/>
    <property type="match status" value="1"/>
</dbReference>
<dbReference type="Gene3D" id="3.90.550.10">
    <property type="entry name" value="Spore Coat Polysaccharide Biosynthesis Protein SpsA, Chain A"/>
    <property type="match status" value="1"/>
</dbReference>
<protein>
    <submittedName>
        <fullName evidence="7">Glycosyltransferase</fullName>
    </submittedName>
</protein>
<sequence>MKNFAETLLSRIKKSENRRQLISAGNFFIPDTSELAAYFDEDFYRKQTGISNGSLDTLISHYIEKGWRENFDPSRNFSTEAYLSINLDVKENNINPLLHYVRYGKSENRRTEKSSKSLDGEEYNKKKNKRQIEKQEEVNFLQDIDIIKPYVDVEFYNEYGYNFKTPEETAAHYLKNGWKEGLNPSRTFSTKFYLSTYEDIEKSGSNPFLHYIIFGRFEGRRVTEGRATPIVLRKDSSITPNHLKSVLFQNITPKLKDASARIKKFNDKEMNIHWVVPDFSKGSGGHMTIFRMIRLLENIGHKNTIWIENPSFHQNAEDAWETIVKYFQCVEAKVKFLTEKDFFEASGDALIATGWSTAYPVSKHNNFKAKFYLVQDHEIEFYPTGAERILALGSYSLKLNCICASPWLEKIMSEKYNLWARSFHLAYDANIYKKNRLLKYHAGKTKRIAVYARSHTARRCVELALMALEVLSKKRDDFEVHFFGQENLSFNETPFQSYNHGILAPEELADLYNYCDIGICFSGTNYSLVPQEMMGCGLPIIELENASTHAIFPNGVVKFAGPHPQDISDTISEFLDDPTSREKQSDVAKSWVSNFTWEASCRNIENAIIEKIYETHKITAPRIAKPNDILLDVVIPTYNGILEVKPVIEMLSKQKIAEHIQVFCVDSSSSDGTAEWLKTQKNVSLTIIDQKEFQHGRTRNFGASLGKSRIIGILTQDATPANVDWATDIVKTFNHDGKIAGMFGKHFPYPHHPDYVKNEINQHFANFLQRPLVVSKFTNEQLWEANDLAWRQFLHYYSDNNSAMRRDVWNEVPYPEVDYGEDQVWARDIIELGFRKAYSPTVCVYHSHDFDPKQSYKRSRIEAEFFYKYFGYRIGDWSQAEVDALIISDVNNFKKWSKSRNIDPMETNRYVNVIRNKYLGLRDGFLAAQGK</sequence>
<keyword evidence="3 7" id="KW-0808">Transferase</keyword>
<dbReference type="Gene3D" id="3.40.50.11090">
    <property type="match status" value="1"/>
</dbReference>
<evidence type="ECO:0000256" key="1">
    <source>
        <dbReference type="ARBA" id="ARBA00006739"/>
    </source>
</evidence>
<dbReference type="Pfam" id="PF22772">
    <property type="entry name" value="WsaF_C"/>
    <property type="match status" value="1"/>
</dbReference>
<evidence type="ECO:0000313" key="8">
    <source>
        <dbReference type="Proteomes" id="UP000285295"/>
    </source>
</evidence>
<dbReference type="InterPro" id="IPR029044">
    <property type="entry name" value="Nucleotide-diphossugar_trans"/>
</dbReference>
<evidence type="ECO:0000256" key="2">
    <source>
        <dbReference type="ARBA" id="ARBA00022676"/>
    </source>
</evidence>
<dbReference type="Proteomes" id="UP000285295">
    <property type="component" value="Unassembled WGS sequence"/>
</dbReference>
<accession>A0A443K4A7</accession>
<dbReference type="PANTHER" id="PTHR43179">
    <property type="entry name" value="RHAMNOSYLTRANSFERASE WBBL"/>
    <property type="match status" value="1"/>
</dbReference>
<feature type="domain" description="Glycosyltransferase 2-like" evidence="5">
    <location>
        <begin position="633"/>
        <end position="808"/>
    </location>
</feature>
<reference evidence="7 8" key="1">
    <citation type="submission" date="2019-01" db="EMBL/GenBank/DDBJ databases">
        <title>Sinorhodobacter populi sp. nov. isolated from the symptomatic bark tissue of Populus euramericana canker.</title>
        <authorList>
            <person name="Xu G."/>
        </authorList>
    </citation>
    <scope>NUCLEOTIDE SEQUENCE [LARGE SCALE GENOMIC DNA]</scope>
    <source>
        <strain evidence="7 8">D19-10-3-21</strain>
    </source>
</reference>